<feature type="domain" description="GRF-type" evidence="6">
    <location>
        <begin position="6"/>
        <end position="48"/>
    </location>
</feature>
<sequence length="104" mass="12200">MTTCFCYCGFHAELKMSRTSTNPGRMFWDCQKYTNGNGCGFFRWADMADPIYQEQYYMKNQSTNVDHGRQGRHGKHGRQGRLSISIDISVVVIIWFLSFVFKMY</sequence>
<feature type="transmembrane region" description="Helical" evidence="5">
    <location>
        <begin position="82"/>
        <end position="101"/>
    </location>
</feature>
<organism evidence="7 8">
    <name type="scientific">Solanum commersonii</name>
    <name type="common">Commerson's wild potato</name>
    <name type="synonym">Commerson's nightshade</name>
    <dbReference type="NCBI Taxonomy" id="4109"/>
    <lineage>
        <taxon>Eukaryota</taxon>
        <taxon>Viridiplantae</taxon>
        <taxon>Streptophyta</taxon>
        <taxon>Embryophyta</taxon>
        <taxon>Tracheophyta</taxon>
        <taxon>Spermatophyta</taxon>
        <taxon>Magnoliopsida</taxon>
        <taxon>eudicotyledons</taxon>
        <taxon>Gunneridae</taxon>
        <taxon>Pentapetalae</taxon>
        <taxon>asterids</taxon>
        <taxon>lamiids</taxon>
        <taxon>Solanales</taxon>
        <taxon>Solanaceae</taxon>
        <taxon>Solanoideae</taxon>
        <taxon>Solaneae</taxon>
        <taxon>Solanum</taxon>
    </lineage>
</organism>
<protein>
    <recommendedName>
        <fullName evidence="6">GRF-type domain-containing protein</fullName>
    </recommendedName>
</protein>
<dbReference type="OrthoDB" id="595554at2759"/>
<evidence type="ECO:0000259" key="6">
    <source>
        <dbReference type="PROSITE" id="PS51999"/>
    </source>
</evidence>
<keyword evidence="5" id="KW-0812">Transmembrane</keyword>
<gene>
    <name evidence="7" type="ORF">H5410_052026</name>
</gene>
<dbReference type="PANTHER" id="PTHR33248">
    <property type="entry name" value="ZINC ION-BINDING PROTEIN"/>
    <property type="match status" value="1"/>
</dbReference>
<keyword evidence="2 4" id="KW-0863">Zinc-finger</keyword>
<dbReference type="GO" id="GO:0008270">
    <property type="term" value="F:zinc ion binding"/>
    <property type="evidence" value="ECO:0007669"/>
    <property type="project" value="UniProtKB-KW"/>
</dbReference>
<evidence type="ECO:0000256" key="2">
    <source>
        <dbReference type="ARBA" id="ARBA00022771"/>
    </source>
</evidence>
<keyword evidence="3" id="KW-0862">Zinc</keyword>
<name>A0A9J5X140_SOLCO</name>
<reference evidence="7 8" key="1">
    <citation type="submission" date="2020-09" db="EMBL/GenBank/DDBJ databases">
        <title>De no assembly of potato wild relative species, Solanum commersonii.</title>
        <authorList>
            <person name="Cho K."/>
        </authorList>
    </citation>
    <scope>NUCLEOTIDE SEQUENCE [LARGE SCALE GENOMIC DNA]</scope>
    <source>
        <strain evidence="7">LZ3.2</strain>
        <tissue evidence="7">Leaf</tissue>
    </source>
</reference>
<dbReference type="Proteomes" id="UP000824120">
    <property type="component" value="Chromosome 10"/>
</dbReference>
<proteinExistence type="predicted"/>
<evidence type="ECO:0000256" key="1">
    <source>
        <dbReference type="ARBA" id="ARBA00022723"/>
    </source>
</evidence>
<dbReference type="AlphaFoldDB" id="A0A9J5X140"/>
<evidence type="ECO:0000313" key="7">
    <source>
        <dbReference type="EMBL" id="KAG5581399.1"/>
    </source>
</evidence>
<accession>A0A9J5X140</accession>
<dbReference type="PROSITE" id="PS51999">
    <property type="entry name" value="ZF_GRF"/>
    <property type="match status" value="1"/>
</dbReference>
<dbReference type="EMBL" id="JACXVP010000010">
    <property type="protein sequence ID" value="KAG5581399.1"/>
    <property type="molecule type" value="Genomic_DNA"/>
</dbReference>
<keyword evidence="1" id="KW-0479">Metal-binding</keyword>
<dbReference type="InterPro" id="IPR010666">
    <property type="entry name" value="Znf_GRF"/>
</dbReference>
<evidence type="ECO:0000256" key="3">
    <source>
        <dbReference type="ARBA" id="ARBA00022833"/>
    </source>
</evidence>
<dbReference type="Pfam" id="PF06839">
    <property type="entry name" value="Zn_ribbon_GRF"/>
    <property type="match status" value="1"/>
</dbReference>
<keyword evidence="8" id="KW-1185">Reference proteome</keyword>
<keyword evidence="5" id="KW-0472">Membrane</keyword>
<evidence type="ECO:0000256" key="5">
    <source>
        <dbReference type="SAM" id="Phobius"/>
    </source>
</evidence>
<keyword evidence="5" id="KW-1133">Transmembrane helix</keyword>
<comment type="caution">
    <text evidence="7">The sequence shown here is derived from an EMBL/GenBank/DDBJ whole genome shotgun (WGS) entry which is preliminary data.</text>
</comment>
<evidence type="ECO:0000313" key="8">
    <source>
        <dbReference type="Proteomes" id="UP000824120"/>
    </source>
</evidence>
<evidence type="ECO:0000256" key="4">
    <source>
        <dbReference type="PROSITE-ProRule" id="PRU01343"/>
    </source>
</evidence>